<evidence type="ECO:0000256" key="2">
    <source>
        <dbReference type="ARBA" id="ARBA00023015"/>
    </source>
</evidence>
<dbReference type="GO" id="GO:0005829">
    <property type="term" value="C:cytosol"/>
    <property type="evidence" value="ECO:0007669"/>
    <property type="project" value="TreeGrafter"/>
</dbReference>
<organism evidence="5 6">
    <name type="scientific">Levilinea saccharolytica</name>
    <dbReference type="NCBI Taxonomy" id="229921"/>
    <lineage>
        <taxon>Bacteria</taxon>
        <taxon>Bacillati</taxon>
        <taxon>Chloroflexota</taxon>
        <taxon>Anaerolineae</taxon>
        <taxon>Anaerolineales</taxon>
        <taxon>Anaerolineaceae</taxon>
        <taxon>Levilinea</taxon>
    </lineage>
</organism>
<feature type="domain" description="NusG-like N-terminal" evidence="4">
    <location>
        <begin position="4"/>
        <end position="94"/>
    </location>
</feature>
<evidence type="ECO:0000313" key="6">
    <source>
        <dbReference type="Proteomes" id="UP000050501"/>
    </source>
</evidence>
<comment type="caution">
    <text evidence="5">The sequence shown here is derived from an EMBL/GenBank/DDBJ whole genome shotgun (WGS) entry which is preliminary data.</text>
</comment>
<keyword evidence="1" id="KW-0889">Transcription antitermination</keyword>
<accession>A0A0P6XCE8</accession>
<dbReference type="CDD" id="cd06091">
    <property type="entry name" value="KOW_NusG"/>
    <property type="match status" value="1"/>
</dbReference>
<dbReference type="STRING" id="229921.ADN01_16335"/>
<dbReference type="InterPro" id="IPR008991">
    <property type="entry name" value="Translation_prot_SH3-like_sf"/>
</dbReference>
<dbReference type="Proteomes" id="UP000050501">
    <property type="component" value="Unassembled WGS sequence"/>
</dbReference>
<sequence length="171" mass="19000">MALSWYVLRSKPNKESFFFSQLAAHQLEAFLPRIPVRTVNPRARKVKPYFPGYLFVHVDLDQVSSSTFHWMPGSAGLVCFGAEPASVPEGLIGAIRQRVSAIQDSGGEQLHELKAGDRVCIDGGPFAGYEAIFDASLSDKERVRVLIQFLRGRQIPVELPTGFVQKKKQIA</sequence>
<gene>
    <name evidence="5" type="ORF">ADN01_16335</name>
</gene>
<dbReference type="OrthoDB" id="9790639at2"/>
<dbReference type="AlphaFoldDB" id="A0A0P6XCE8"/>
<protein>
    <recommendedName>
        <fullName evidence="4">NusG-like N-terminal domain-containing protein</fullName>
    </recommendedName>
</protein>
<proteinExistence type="predicted"/>
<evidence type="ECO:0000256" key="1">
    <source>
        <dbReference type="ARBA" id="ARBA00022814"/>
    </source>
</evidence>
<dbReference type="InterPro" id="IPR036735">
    <property type="entry name" value="NGN_dom_sf"/>
</dbReference>
<dbReference type="PANTHER" id="PTHR30265">
    <property type="entry name" value="RHO-INTERACTING TRANSCRIPTION TERMINATION FACTOR NUSG"/>
    <property type="match status" value="1"/>
</dbReference>
<evidence type="ECO:0000259" key="4">
    <source>
        <dbReference type="Pfam" id="PF02357"/>
    </source>
</evidence>
<dbReference type="GO" id="GO:0031564">
    <property type="term" value="P:transcription antitermination"/>
    <property type="evidence" value="ECO:0007669"/>
    <property type="project" value="UniProtKB-KW"/>
</dbReference>
<name>A0A0P6XCE8_9CHLR</name>
<keyword evidence="6" id="KW-1185">Reference proteome</keyword>
<keyword evidence="3" id="KW-0804">Transcription</keyword>
<dbReference type="SUPFAM" id="SSF82679">
    <property type="entry name" value="N-utilization substance G protein NusG, N-terminal domain"/>
    <property type="match status" value="1"/>
</dbReference>
<dbReference type="RefSeq" id="WP_062419153.1">
    <property type="nucleotide sequence ID" value="NZ_DF967974.1"/>
</dbReference>
<dbReference type="SUPFAM" id="SSF50104">
    <property type="entry name" value="Translation proteins SH3-like domain"/>
    <property type="match status" value="1"/>
</dbReference>
<dbReference type="EMBL" id="LGCM01000060">
    <property type="protein sequence ID" value="KPL77456.1"/>
    <property type="molecule type" value="Genomic_DNA"/>
</dbReference>
<dbReference type="Pfam" id="PF02357">
    <property type="entry name" value="NusG"/>
    <property type="match status" value="1"/>
</dbReference>
<dbReference type="InterPro" id="IPR043425">
    <property type="entry name" value="NusG-like"/>
</dbReference>
<dbReference type="PANTHER" id="PTHR30265:SF7">
    <property type="entry name" value="TRANSCRIPTION ANTITERMINATION PROTEIN RFAH"/>
    <property type="match status" value="1"/>
</dbReference>
<dbReference type="Gene3D" id="3.30.70.940">
    <property type="entry name" value="NusG, N-terminal domain"/>
    <property type="match status" value="1"/>
</dbReference>
<keyword evidence="2" id="KW-0805">Transcription regulation</keyword>
<dbReference type="GO" id="GO:0006354">
    <property type="term" value="P:DNA-templated transcription elongation"/>
    <property type="evidence" value="ECO:0007669"/>
    <property type="project" value="InterPro"/>
</dbReference>
<evidence type="ECO:0000313" key="5">
    <source>
        <dbReference type="EMBL" id="KPL77456.1"/>
    </source>
</evidence>
<dbReference type="InterPro" id="IPR006645">
    <property type="entry name" value="NGN-like_dom"/>
</dbReference>
<evidence type="ECO:0000256" key="3">
    <source>
        <dbReference type="ARBA" id="ARBA00023163"/>
    </source>
</evidence>
<reference evidence="5 6" key="1">
    <citation type="submission" date="2015-07" db="EMBL/GenBank/DDBJ databases">
        <title>Genome sequence of Levilinea saccharolytica DSM 16555.</title>
        <authorList>
            <person name="Hemp J."/>
            <person name="Ward L.M."/>
            <person name="Pace L.A."/>
            <person name="Fischer W.W."/>
        </authorList>
    </citation>
    <scope>NUCLEOTIDE SEQUENCE [LARGE SCALE GENOMIC DNA]</scope>
    <source>
        <strain evidence="5 6">KIBI-1</strain>
    </source>
</reference>